<dbReference type="AlphaFoldDB" id="A0A7W7SW05"/>
<feature type="transmembrane region" description="Helical" evidence="6">
    <location>
        <begin position="405"/>
        <end position="425"/>
    </location>
</feature>
<feature type="transmembrane region" description="Helical" evidence="6">
    <location>
        <begin position="248"/>
        <end position="265"/>
    </location>
</feature>
<keyword evidence="8" id="KW-1185">Reference proteome</keyword>
<feature type="transmembrane region" description="Helical" evidence="6">
    <location>
        <begin position="359"/>
        <end position="380"/>
    </location>
</feature>
<reference evidence="7 8" key="1">
    <citation type="submission" date="2020-08" db="EMBL/GenBank/DDBJ databases">
        <title>Sequencing the genomes of 1000 actinobacteria strains.</title>
        <authorList>
            <person name="Klenk H.-P."/>
        </authorList>
    </citation>
    <scope>NUCLEOTIDE SEQUENCE [LARGE SCALE GENOMIC DNA]</scope>
    <source>
        <strain evidence="7 8">DSM 45886</strain>
    </source>
</reference>
<dbReference type="Pfam" id="PF13520">
    <property type="entry name" value="AA_permease_2"/>
    <property type="match status" value="1"/>
</dbReference>
<dbReference type="InterPro" id="IPR002293">
    <property type="entry name" value="AA/rel_permease1"/>
</dbReference>
<feature type="region of interest" description="Disordered" evidence="5">
    <location>
        <begin position="570"/>
        <end position="632"/>
    </location>
</feature>
<dbReference type="Proteomes" id="UP000578819">
    <property type="component" value="Unassembled WGS sequence"/>
</dbReference>
<evidence type="ECO:0000256" key="4">
    <source>
        <dbReference type="ARBA" id="ARBA00023136"/>
    </source>
</evidence>
<dbReference type="RefSeq" id="WP_184537921.1">
    <property type="nucleotide sequence ID" value="NZ_JACHJW010000001.1"/>
</dbReference>
<feature type="compositionally biased region" description="Acidic residues" evidence="5">
    <location>
        <begin position="622"/>
        <end position="632"/>
    </location>
</feature>
<proteinExistence type="predicted"/>
<feature type="transmembrane region" description="Helical" evidence="6">
    <location>
        <begin position="478"/>
        <end position="502"/>
    </location>
</feature>
<evidence type="ECO:0000256" key="6">
    <source>
        <dbReference type="SAM" id="Phobius"/>
    </source>
</evidence>
<accession>A0A7W7SW05</accession>
<feature type="transmembrane region" description="Helical" evidence="6">
    <location>
        <begin position="222"/>
        <end position="242"/>
    </location>
</feature>
<feature type="transmembrane region" description="Helical" evidence="6">
    <location>
        <begin position="514"/>
        <end position="533"/>
    </location>
</feature>
<organism evidence="7 8">
    <name type="scientific">Micromonospora polyrhachis</name>
    <dbReference type="NCBI Taxonomy" id="1282883"/>
    <lineage>
        <taxon>Bacteria</taxon>
        <taxon>Bacillati</taxon>
        <taxon>Actinomycetota</taxon>
        <taxon>Actinomycetes</taxon>
        <taxon>Micromonosporales</taxon>
        <taxon>Micromonosporaceae</taxon>
        <taxon>Micromonospora</taxon>
    </lineage>
</organism>
<dbReference type="GO" id="GO:0022857">
    <property type="term" value="F:transmembrane transporter activity"/>
    <property type="evidence" value="ECO:0007669"/>
    <property type="project" value="InterPro"/>
</dbReference>
<keyword evidence="2 6" id="KW-0812">Transmembrane</keyword>
<dbReference type="PANTHER" id="PTHR47704:SF1">
    <property type="entry name" value="POTASSIUM TRANSPORTER KIMA"/>
    <property type="match status" value="1"/>
</dbReference>
<feature type="transmembrane region" description="Helical" evidence="6">
    <location>
        <begin position="319"/>
        <end position="338"/>
    </location>
</feature>
<evidence type="ECO:0000313" key="8">
    <source>
        <dbReference type="Proteomes" id="UP000578819"/>
    </source>
</evidence>
<feature type="compositionally biased region" description="Polar residues" evidence="5">
    <location>
        <begin position="13"/>
        <end position="22"/>
    </location>
</feature>
<comment type="subcellular location">
    <subcellularLocation>
        <location evidence="1">Membrane</location>
        <topology evidence="1">Multi-pass membrane protein</topology>
    </subcellularLocation>
</comment>
<feature type="transmembrane region" description="Helical" evidence="6">
    <location>
        <begin position="452"/>
        <end position="472"/>
    </location>
</feature>
<evidence type="ECO:0000256" key="5">
    <source>
        <dbReference type="SAM" id="MobiDB-lite"/>
    </source>
</evidence>
<comment type="caution">
    <text evidence="7">The sequence shown here is derived from an EMBL/GenBank/DDBJ whole genome shotgun (WGS) entry which is preliminary data.</text>
</comment>
<feature type="transmembrane region" description="Helical" evidence="6">
    <location>
        <begin position="159"/>
        <end position="185"/>
    </location>
</feature>
<feature type="transmembrane region" description="Helical" evidence="6">
    <location>
        <begin position="539"/>
        <end position="557"/>
    </location>
</feature>
<feature type="transmembrane region" description="Helical" evidence="6">
    <location>
        <begin position="277"/>
        <end position="299"/>
    </location>
</feature>
<dbReference type="Gene3D" id="1.20.1740.10">
    <property type="entry name" value="Amino acid/polyamine transporter I"/>
    <property type="match status" value="1"/>
</dbReference>
<sequence length="785" mass="84086">MGEQAEQRGGGTSEQPVTQLNPSAELPQLSTAELDLLRQTGQRWTEALRGRRSILTTLPVDPGLGRYRSPPSPTRFGRFVPVELFQPAEPNELVATPPAVTPESVPGRVLTRLRRAVLGPPLTSAAVVHERMRKLVALPVLSSDLLSSVAYGPEAMLTVLALAGSASLGLSLPVAAALVVLMIVVGVSYRQIIPAYPHGAGSYVVASDNLGSRLGLTAAAGLMIDYVLTVAVSVASGIHAITSALPHFSPWAVPMGLVAIVVLLAGNLRGLRTAGNIFAAPTYLFVVAIVVLVVVGLAQAAGRGFAPVSPPAVPATQEIGVLLILLAFSSGATSMTGIEAISNAVPAFRPPEGRNGRTTLTWMISLLVVMFVGLILLIHLDGVVPRSDQTVLSQLVRQTFPTGPWYALIQGATALILLLAANTAFNGFPRLLFFVARDGYAPRRFLHLGDRLAFSNGMIALAVAAAILLVAFQGHTESLIPLFAVGVFLAITLSQTGMVVHWRRRRGPHWRKRLWLNALGAALSGVVLLTAATTKFTEGAWVVVVAVPVLIGLGWRVRRHYDTVNAQLAPHPGRIDATHPVHPPPTGILERPAPPGAESGPRPESGSRPGAESGPRPGDGAETGEEAETEETPQEIWHFVVVPVERLNLAALRALAYAVSIGQPVLAVHISPDEDEADRFRRQWDTWGDHLRLEVIVSPYRAIVAPLARYLEALHASRPELTLTVVLPEIVVRQWWHRLLHSNVPRRLRQALRQRPGIVVTTVPIHVPQPEVTGMSGVQEPDPSR</sequence>
<evidence type="ECO:0000256" key="3">
    <source>
        <dbReference type="ARBA" id="ARBA00022989"/>
    </source>
</evidence>
<gene>
    <name evidence="7" type="ORF">FHR38_005738</name>
</gene>
<dbReference type="GO" id="GO:0016020">
    <property type="term" value="C:membrane"/>
    <property type="evidence" value="ECO:0007669"/>
    <property type="project" value="UniProtKB-SubCell"/>
</dbReference>
<evidence type="ECO:0000256" key="2">
    <source>
        <dbReference type="ARBA" id="ARBA00022692"/>
    </source>
</evidence>
<dbReference type="PANTHER" id="PTHR47704">
    <property type="entry name" value="POTASSIUM TRANSPORTER KIMA"/>
    <property type="match status" value="1"/>
</dbReference>
<dbReference type="EMBL" id="JACHJW010000001">
    <property type="protein sequence ID" value="MBB4962005.1"/>
    <property type="molecule type" value="Genomic_DNA"/>
</dbReference>
<feature type="region of interest" description="Disordered" evidence="5">
    <location>
        <begin position="1"/>
        <end position="22"/>
    </location>
</feature>
<protein>
    <submittedName>
        <fullName evidence="7">Amino acid transporter</fullName>
    </submittedName>
</protein>
<dbReference type="InterPro" id="IPR053153">
    <property type="entry name" value="APC_K+_Transporter"/>
</dbReference>
<evidence type="ECO:0000313" key="7">
    <source>
        <dbReference type="EMBL" id="MBB4962005.1"/>
    </source>
</evidence>
<evidence type="ECO:0000256" key="1">
    <source>
        <dbReference type="ARBA" id="ARBA00004141"/>
    </source>
</evidence>
<keyword evidence="3 6" id="KW-1133">Transmembrane helix</keyword>
<name>A0A7W7SW05_9ACTN</name>
<keyword evidence="4 6" id="KW-0472">Membrane</keyword>